<protein>
    <recommendedName>
        <fullName evidence="4">Major facilitator superfamily (MFS) profile domain-containing protein</fullName>
    </recommendedName>
</protein>
<feature type="transmembrane region" description="Helical" evidence="1">
    <location>
        <begin position="22"/>
        <end position="42"/>
    </location>
</feature>
<reference evidence="2 3" key="1">
    <citation type="journal article" date="2015" name="Genome Biol.">
        <title>Comparative genomics of Steinernema reveals deeply conserved gene regulatory networks.</title>
        <authorList>
            <person name="Dillman A.R."/>
            <person name="Macchietto M."/>
            <person name="Porter C.F."/>
            <person name="Rogers A."/>
            <person name="Williams B."/>
            <person name="Antoshechkin I."/>
            <person name="Lee M.M."/>
            <person name="Goodwin Z."/>
            <person name="Lu X."/>
            <person name="Lewis E.E."/>
            <person name="Goodrich-Blair H."/>
            <person name="Stock S.P."/>
            <person name="Adams B.J."/>
            <person name="Sternberg P.W."/>
            <person name="Mortazavi A."/>
        </authorList>
    </citation>
    <scope>NUCLEOTIDE SEQUENCE [LARGE SCALE GENOMIC DNA]</scope>
    <source>
        <strain evidence="2 3">ALL</strain>
    </source>
</reference>
<dbReference type="AlphaFoldDB" id="A0A4U5LTU1"/>
<dbReference type="PANTHER" id="PTHR45757:SF11">
    <property type="entry name" value="MAJOR FACILITATOR SUPERFAMILY (MFS) PROFILE DOMAIN-CONTAINING PROTEIN"/>
    <property type="match status" value="1"/>
</dbReference>
<keyword evidence="1" id="KW-0812">Transmembrane</keyword>
<reference evidence="2 3" key="2">
    <citation type="journal article" date="2019" name="G3 (Bethesda)">
        <title>Hybrid Assembly of the Genome of the Entomopathogenic Nematode Steinernema carpocapsae Identifies the X-Chromosome.</title>
        <authorList>
            <person name="Serra L."/>
            <person name="Macchietto M."/>
            <person name="Macias-Munoz A."/>
            <person name="McGill C.J."/>
            <person name="Rodriguez I.M."/>
            <person name="Rodriguez B."/>
            <person name="Murad R."/>
            <person name="Mortazavi A."/>
        </authorList>
    </citation>
    <scope>NUCLEOTIDE SEQUENCE [LARGE SCALE GENOMIC DNA]</scope>
    <source>
        <strain evidence="2 3">ALL</strain>
    </source>
</reference>
<dbReference type="Pfam" id="PF07690">
    <property type="entry name" value="MFS_1"/>
    <property type="match status" value="1"/>
</dbReference>
<feature type="transmembrane region" description="Helical" evidence="1">
    <location>
        <begin position="171"/>
        <end position="192"/>
    </location>
</feature>
<dbReference type="EMBL" id="AZBU02000012">
    <property type="protein sequence ID" value="TKR59501.1"/>
    <property type="molecule type" value="Genomic_DNA"/>
</dbReference>
<dbReference type="Gene3D" id="1.20.1250.20">
    <property type="entry name" value="MFS general substrate transporter like domains"/>
    <property type="match status" value="2"/>
</dbReference>
<keyword evidence="3" id="KW-1185">Reference proteome</keyword>
<accession>A0A4U5LTU1</accession>
<evidence type="ECO:0000313" key="2">
    <source>
        <dbReference type="EMBL" id="TKR59501.1"/>
    </source>
</evidence>
<keyword evidence="1" id="KW-0472">Membrane</keyword>
<dbReference type="SUPFAM" id="SSF103473">
    <property type="entry name" value="MFS general substrate transporter"/>
    <property type="match status" value="1"/>
</dbReference>
<sequence>MAQVFIMPVSGLFCSSALGWRGAYYLSGIATAFSCLAFFFTYRETSNDSTSTDHPEVLGIYSEKEKCVEEEQAKPFIPANKGDSQVEARIPYCDILTSGSFWGIVIVAFGDTVGYHVFLMYGPIYINKVLGFKVTETGFLAAMPYFCSMFTKTIGGIFLDRASCIREQIRVLVFTSASQAAMAACFVVLTQITPKLAMLGQSMMTLMIIFSGLVFVGLMNASRIISGKHNHITSSALSVQDSVAGLVVPALVALVAPNYDEAEWRRVFFIIVGFLSLTNVFFVLLTKVKPAKWTKELEGY</sequence>
<evidence type="ECO:0000256" key="1">
    <source>
        <dbReference type="SAM" id="Phobius"/>
    </source>
</evidence>
<feature type="transmembrane region" description="Helical" evidence="1">
    <location>
        <begin position="99"/>
        <end position="118"/>
    </location>
</feature>
<dbReference type="PANTHER" id="PTHR45757">
    <property type="entry name" value="PROTEIN CBG23364-RELATED"/>
    <property type="match status" value="1"/>
</dbReference>
<feature type="transmembrane region" description="Helical" evidence="1">
    <location>
        <begin position="232"/>
        <end position="255"/>
    </location>
</feature>
<name>A0A4U5LTU1_STECR</name>
<dbReference type="GO" id="GO:0016020">
    <property type="term" value="C:membrane"/>
    <property type="evidence" value="ECO:0007669"/>
    <property type="project" value="TreeGrafter"/>
</dbReference>
<dbReference type="InterPro" id="IPR036259">
    <property type="entry name" value="MFS_trans_sf"/>
</dbReference>
<proteinExistence type="predicted"/>
<feature type="transmembrane region" description="Helical" evidence="1">
    <location>
        <begin position="198"/>
        <end position="220"/>
    </location>
</feature>
<dbReference type="GO" id="GO:0022857">
    <property type="term" value="F:transmembrane transporter activity"/>
    <property type="evidence" value="ECO:0007669"/>
    <property type="project" value="InterPro"/>
</dbReference>
<feature type="transmembrane region" description="Helical" evidence="1">
    <location>
        <begin position="267"/>
        <end position="285"/>
    </location>
</feature>
<gene>
    <name evidence="2" type="ORF">L596_029161</name>
</gene>
<dbReference type="STRING" id="34508.A0A4U5LTU1"/>
<keyword evidence="1" id="KW-1133">Transmembrane helix</keyword>
<dbReference type="InterPro" id="IPR011701">
    <property type="entry name" value="MFS"/>
</dbReference>
<organism evidence="2 3">
    <name type="scientific">Steinernema carpocapsae</name>
    <name type="common">Entomopathogenic nematode</name>
    <dbReference type="NCBI Taxonomy" id="34508"/>
    <lineage>
        <taxon>Eukaryota</taxon>
        <taxon>Metazoa</taxon>
        <taxon>Ecdysozoa</taxon>
        <taxon>Nematoda</taxon>
        <taxon>Chromadorea</taxon>
        <taxon>Rhabditida</taxon>
        <taxon>Tylenchina</taxon>
        <taxon>Panagrolaimomorpha</taxon>
        <taxon>Strongyloidoidea</taxon>
        <taxon>Steinernematidae</taxon>
        <taxon>Steinernema</taxon>
    </lineage>
</organism>
<dbReference type="OrthoDB" id="2985014at2759"/>
<dbReference type="Proteomes" id="UP000298663">
    <property type="component" value="Unassembled WGS sequence"/>
</dbReference>
<evidence type="ECO:0008006" key="4">
    <source>
        <dbReference type="Google" id="ProtNLM"/>
    </source>
</evidence>
<comment type="caution">
    <text evidence="2">The sequence shown here is derived from an EMBL/GenBank/DDBJ whole genome shotgun (WGS) entry which is preliminary data.</text>
</comment>
<feature type="transmembrane region" description="Helical" evidence="1">
    <location>
        <begin position="138"/>
        <end position="159"/>
    </location>
</feature>
<evidence type="ECO:0000313" key="3">
    <source>
        <dbReference type="Proteomes" id="UP000298663"/>
    </source>
</evidence>